<name>A0A9P9BRD4_9PEZI</name>
<dbReference type="GeneID" id="70182993"/>
<dbReference type="AlphaFoldDB" id="A0A9P9BRD4"/>
<proteinExistence type="predicted"/>
<evidence type="ECO:0000313" key="2">
    <source>
        <dbReference type="EMBL" id="KAH7032608.1"/>
    </source>
</evidence>
<feature type="compositionally biased region" description="Basic and acidic residues" evidence="1">
    <location>
        <begin position="54"/>
        <end position="72"/>
    </location>
</feature>
<evidence type="ECO:0000256" key="1">
    <source>
        <dbReference type="SAM" id="MobiDB-lite"/>
    </source>
</evidence>
<dbReference type="EMBL" id="JAGTJQ010000004">
    <property type="protein sequence ID" value="KAH7032608.1"/>
    <property type="molecule type" value="Genomic_DNA"/>
</dbReference>
<dbReference type="OrthoDB" id="5985073at2759"/>
<accession>A0A9P9BRD4</accession>
<dbReference type="Proteomes" id="UP000756346">
    <property type="component" value="Unassembled WGS sequence"/>
</dbReference>
<dbReference type="RefSeq" id="XP_046013440.1">
    <property type="nucleotide sequence ID" value="XM_046153447.1"/>
</dbReference>
<comment type="caution">
    <text evidence="2">The sequence shown here is derived from an EMBL/GenBank/DDBJ whole genome shotgun (WGS) entry which is preliminary data.</text>
</comment>
<protein>
    <submittedName>
        <fullName evidence="2">Uncharacterized protein</fullName>
    </submittedName>
</protein>
<evidence type="ECO:0000313" key="3">
    <source>
        <dbReference type="Proteomes" id="UP000756346"/>
    </source>
</evidence>
<feature type="region of interest" description="Disordered" evidence="1">
    <location>
        <begin position="50"/>
        <end position="72"/>
    </location>
</feature>
<organism evidence="2 3">
    <name type="scientific">Microdochium trichocladiopsis</name>
    <dbReference type="NCBI Taxonomy" id="1682393"/>
    <lineage>
        <taxon>Eukaryota</taxon>
        <taxon>Fungi</taxon>
        <taxon>Dikarya</taxon>
        <taxon>Ascomycota</taxon>
        <taxon>Pezizomycotina</taxon>
        <taxon>Sordariomycetes</taxon>
        <taxon>Xylariomycetidae</taxon>
        <taxon>Xylariales</taxon>
        <taxon>Microdochiaceae</taxon>
        <taxon>Microdochium</taxon>
    </lineage>
</organism>
<gene>
    <name evidence="2" type="ORF">B0I36DRAFT_319724</name>
</gene>
<keyword evidence="3" id="KW-1185">Reference proteome</keyword>
<sequence>MPFPSPSTPVREHYTRHWEGPLRDARHEFGNAICHQERYLCGKQIPESLKSMGRGREARGGSDGDKQGSRVC</sequence>
<reference evidence="2" key="1">
    <citation type="journal article" date="2021" name="Nat. Commun.">
        <title>Genetic determinants of endophytism in the Arabidopsis root mycobiome.</title>
        <authorList>
            <person name="Mesny F."/>
            <person name="Miyauchi S."/>
            <person name="Thiergart T."/>
            <person name="Pickel B."/>
            <person name="Atanasova L."/>
            <person name="Karlsson M."/>
            <person name="Huettel B."/>
            <person name="Barry K.W."/>
            <person name="Haridas S."/>
            <person name="Chen C."/>
            <person name="Bauer D."/>
            <person name="Andreopoulos W."/>
            <person name="Pangilinan J."/>
            <person name="LaButti K."/>
            <person name="Riley R."/>
            <person name="Lipzen A."/>
            <person name="Clum A."/>
            <person name="Drula E."/>
            <person name="Henrissat B."/>
            <person name="Kohler A."/>
            <person name="Grigoriev I.V."/>
            <person name="Martin F.M."/>
            <person name="Hacquard S."/>
        </authorList>
    </citation>
    <scope>NUCLEOTIDE SEQUENCE</scope>
    <source>
        <strain evidence="2">MPI-CAGE-CH-0230</strain>
    </source>
</reference>